<dbReference type="GO" id="GO:0042981">
    <property type="term" value="P:regulation of apoptotic process"/>
    <property type="evidence" value="ECO:0007669"/>
    <property type="project" value="InterPro"/>
</dbReference>
<feature type="region of interest" description="Disordered" evidence="1">
    <location>
        <begin position="149"/>
        <end position="240"/>
    </location>
</feature>
<feature type="non-terminal residue" evidence="4">
    <location>
        <position position="240"/>
    </location>
</feature>
<gene>
    <name evidence="4" type="primary">LOC112042609</name>
</gene>
<dbReference type="PROSITE" id="PS50209">
    <property type="entry name" value="CARD"/>
    <property type="match status" value="1"/>
</dbReference>
<dbReference type="InParanoid" id="A0A2R2MSG5"/>
<feature type="domain" description="CARD" evidence="2">
    <location>
        <begin position="1"/>
        <end position="91"/>
    </location>
</feature>
<proteinExistence type="predicted"/>
<dbReference type="SMART" id="SM00114">
    <property type="entry name" value="CARD"/>
    <property type="match status" value="1"/>
</dbReference>
<evidence type="ECO:0000259" key="2">
    <source>
        <dbReference type="PROSITE" id="PS50209"/>
    </source>
</evidence>
<dbReference type="CDD" id="cd01671">
    <property type="entry name" value="CARD"/>
    <property type="match status" value="1"/>
</dbReference>
<dbReference type="AlphaFoldDB" id="A0A2R2MSG5"/>
<sequence>MEKEHKERLKVNRVALIDDLMVNEVLLSELMACNLITDYDMEKIQSIPTRYDKAGHILDVVKTRGPEAFEKFQEVLRNTEQGHLADLLDTPSGKVFYTFPYRVNRPPVAPQQGYHPPTEQLYARTPTQQQQVPIGNTYSRYHERGMFSPQGQQTGQEYGAFSQGARQQVPSAQQVAAPGYPTTSPQVAAQGYPTGTHQFLPSGYQPPNQQTTAQYTPGYLPPNQQRAAQYTPGYTPPNQQ</sequence>
<dbReference type="GO" id="GO:0002020">
    <property type="term" value="F:protease binding"/>
    <property type="evidence" value="ECO:0007669"/>
    <property type="project" value="InterPro"/>
</dbReference>
<dbReference type="GeneID" id="112042609"/>
<feature type="compositionally biased region" description="Polar residues" evidence="1">
    <location>
        <begin position="181"/>
        <end position="215"/>
    </location>
</feature>
<dbReference type="RefSeq" id="XP_023933189.1">
    <property type="nucleotide sequence ID" value="XM_024077421.1"/>
</dbReference>
<dbReference type="Gene3D" id="1.10.533.10">
    <property type="entry name" value="Death Domain, Fas"/>
    <property type="match status" value="1"/>
</dbReference>
<dbReference type="STRING" id="7574.A0A2R2MSG5"/>
<accession>A0A2R2MSG5</accession>
<dbReference type="SUPFAM" id="SSF47986">
    <property type="entry name" value="DEATH domain"/>
    <property type="match status" value="1"/>
</dbReference>
<dbReference type="InterPro" id="IPR001315">
    <property type="entry name" value="CARD"/>
</dbReference>
<evidence type="ECO:0000256" key="1">
    <source>
        <dbReference type="SAM" id="MobiDB-lite"/>
    </source>
</evidence>
<reference evidence="4" key="1">
    <citation type="submission" date="2025-08" db="UniProtKB">
        <authorList>
            <consortium name="RefSeq"/>
        </authorList>
    </citation>
    <scope>IDENTIFICATION</scope>
    <source>
        <tissue evidence="4">Gonads</tissue>
    </source>
</reference>
<dbReference type="OrthoDB" id="6089000at2759"/>
<keyword evidence="3" id="KW-1185">Reference proteome</keyword>
<evidence type="ECO:0000313" key="4">
    <source>
        <dbReference type="RefSeq" id="XP_023933189.1"/>
    </source>
</evidence>
<dbReference type="PANTHER" id="PTHR15034:SF5">
    <property type="entry name" value="DEATH DOMAIN-CONTAINING PROTEIN CRADD"/>
    <property type="match status" value="1"/>
</dbReference>
<dbReference type="PANTHER" id="PTHR15034">
    <property type="entry name" value="DEATH DOMAIN-CONTAINING PROTEIN CRADD"/>
    <property type="match status" value="1"/>
</dbReference>
<feature type="compositionally biased region" description="Low complexity" evidence="1">
    <location>
        <begin position="165"/>
        <end position="178"/>
    </location>
</feature>
<protein>
    <submittedName>
        <fullName evidence="4">Glutenin, high molecular weight subunit DX5-like</fullName>
    </submittedName>
</protein>
<name>A0A2R2MSG5_LINAN</name>
<dbReference type="InterPro" id="IPR037939">
    <property type="entry name" value="CRADD"/>
</dbReference>
<evidence type="ECO:0000313" key="3">
    <source>
        <dbReference type="Proteomes" id="UP000085678"/>
    </source>
</evidence>
<dbReference type="Proteomes" id="UP000085678">
    <property type="component" value="Unplaced"/>
</dbReference>
<dbReference type="Pfam" id="PF00619">
    <property type="entry name" value="CARD"/>
    <property type="match status" value="1"/>
</dbReference>
<dbReference type="KEGG" id="lak:112042609"/>
<organism evidence="3 4">
    <name type="scientific">Lingula anatina</name>
    <name type="common">Brachiopod</name>
    <name type="synonym">Lingula unguis</name>
    <dbReference type="NCBI Taxonomy" id="7574"/>
    <lineage>
        <taxon>Eukaryota</taxon>
        <taxon>Metazoa</taxon>
        <taxon>Spiralia</taxon>
        <taxon>Lophotrochozoa</taxon>
        <taxon>Brachiopoda</taxon>
        <taxon>Linguliformea</taxon>
        <taxon>Lingulata</taxon>
        <taxon>Lingulida</taxon>
        <taxon>Linguloidea</taxon>
        <taxon>Lingulidae</taxon>
        <taxon>Lingula</taxon>
    </lineage>
</organism>
<dbReference type="GO" id="GO:0070513">
    <property type="term" value="F:death domain binding"/>
    <property type="evidence" value="ECO:0007669"/>
    <property type="project" value="InterPro"/>
</dbReference>
<dbReference type="InterPro" id="IPR011029">
    <property type="entry name" value="DEATH-like_dom_sf"/>
</dbReference>